<dbReference type="InterPro" id="IPR004675">
    <property type="entry name" value="AhpD_core"/>
</dbReference>
<dbReference type="Proteomes" id="UP000647424">
    <property type="component" value="Unassembled WGS sequence"/>
</dbReference>
<sequence>MSTFDHPTLIQNINQSLSGLRKAQPEAMQGFGQLAKAAMAEGAVSEKHKELIALAIGITQHCSGCIGFHVKALRRLGCTRQELEEMLAVCVYMGGGPALMYTAEALAAWDAFAPAQG</sequence>
<dbReference type="InterPro" id="IPR029032">
    <property type="entry name" value="AhpD-like"/>
</dbReference>
<dbReference type="RefSeq" id="WP_191819152.1">
    <property type="nucleotide sequence ID" value="NZ_JACYFT010000002.1"/>
</dbReference>
<evidence type="ECO:0000259" key="1">
    <source>
        <dbReference type="Pfam" id="PF02627"/>
    </source>
</evidence>
<comment type="caution">
    <text evidence="2">The sequence shown here is derived from an EMBL/GenBank/DDBJ whole genome shotgun (WGS) entry which is preliminary data.</text>
</comment>
<evidence type="ECO:0000313" key="3">
    <source>
        <dbReference type="Proteomes" id="UP000647424"/>
    </source>
</evidence>
<organism evidence="2 3">
    <name type="scientific">Limnohabitans radicicola</name>
    <dbReference type="NCBI Taxonomy" id="2771427"/>
    <lineage>
        <taxon>Bacteria</taxon>
        <taxon>Pseudomonadati</taxon>
        <taxon>Pseudomonadota</taxon>
        <taxon>Betaproteobacteria</taxon>
        <taxon>Burkholderiales</taxon>
        <taxon>Comamonadaceae</taxon>
        <taxon>Limnohabitans</taxon>
    </lineage>
</organism>
<name>A0A927IM58_9BURK</name>
<dbReference type="InterPro" id="IPR003779">
    <property type="entry name" value="CMD-like"/>
</dbReference>
<protein>
    <submittedName>
        <fullName evidence="2">Carboxymuconolactone decarboxylase family protein</fullName>
    </submittedName>
</protein>
<dbReference type="PANTHER" id="PTHR33930:SF2">
    <property type="entry name" value="BLR3452 PROTEIN"/>
    <property type="match status" value="1"/>
</dbReference>
<proteinExistence type="predicted"/>
<gene>
    <name evidence="2" type="ORF">IC609_08900</name>
</gene>
<evidence type="ECO:0000313" key="2">
    <source>
        <dbReference type="EMBL" id="MBD8050662.1"/>
    </source>
</evidence>
<reference evidence="2" key="1">
    <citation type="submission" date="2020-09" db="EMBL/GenBank/DDBJ databases">
        <title>Genome seq and assembly of Limnohabitants sp.</title>
        <authorList>
            <person name="Chhetri G."/>
        </authorList>
    </citation>
    <scope>NUCLEOTIDE SEQUENCE</scope>
    <source>
        <strain evidence="2">JUR4</strain>
    </source>
</reference>
<dbReference type="NCBIfam" id="TIGR00778">
    <property type="entry name" value="ahpD_dom"/>
    <property type="match status" value="1"/>
</dbReference>
<feature type="domain" description="Carboxymuconolactone decarboxylase-like" evidence="1">
    <location>
        <begin position="25"/>
        <end position="107"/>
    </location>
</feature>
<dbReference type="Pfam" id="PF02627">
    <property type="entry name" value="CMD"/>
    <property type="match status" value="1"/>
</dbReference>
<dbReference type="GO" id="GO:0051920">
    <property type="term" value="F:peroxiredoxin activity"/>
    <property type="evidence" value="ECO:0007669"/>
    <property type="project" value="InterPro"/>
</dbReference>
<dbReference type="SUPFAM" id="SSF69118">
    <property type="entry name" value="AhpD-like"/>
    <property type="match status" value="1"/>
</dbReference>
<keyword evidence="3" id="KW-1185">Reference proteome</keyword>
<dbReference type="Gene3D" id="1.20.1290.10">
    <property type="entry name" value="AhpD-like"/>
    <property type="match status" value="1"/>
</dbReference>
<dbReference type="AlphaFoldDB" id="A0A927IM58"/>
<dbReference type="EMBL" id="JACYFT010000002">
    <property type="protein sequence ID" value="MBD8050662.1"/>
    <property type="molecule type" value="Genomic_DNA"/>
</dbReference>
<accession>A0A927IM58</accession>
<dbReference type="PANTHER" id="PTHR33930">
    <property type="entry name" value="ALKYL HYDROPEROXIDE REDUCTASE AHPD"/>
    <property type="match status" value="1"/>
</dbReference>